<dbReference type="EMBL" id="QLII01000001">
    <property type="protein sequence ID" value="RAI73254.1"/>
    <property type="molecule type" value="Genomic_DNA"/>
</dbReference>
<dbReference type="Proteomes" id="UP000249016">
    <property type="component" value="Unassembled WGS sequence"/>
</dbReference>
<accession>A0A327NH38</accession>
<dbReference type="OrthoDB" id="938102at2"/>
<reference evidence="2 3" key="1">
    <citation type="submission" date="2018-06" db="EMBL/GenBank/DDBJ databases">
        <title>Spirosoma sp. HMF3257 Genome sequencing and assembly.</title>
        <authorList>
            <person name="Kang H."/>
            <person name="Cha I."/>
            <person name="Kim H."/>
            <person name="Kang J."/>
            <person name="Joh K."/>
        </authorList>
    </citation>
    <scope>NUCLEOTIDE SEQUENCE [LARGE SCALE GENOMIC DNA]</scope>
    <source>
        <strain evidence="2 3">HMF3257</strain>
    </source>
</reference>
<evidence type="ECO:0000313" key="2">
    <source>
        <dbReference type="EMBL" id="RAI73254.1"/>
    </source>
</evidence>
<name>A0A327NH38_9BACT</name>
<dbReference type="AlphaFoldDB" id="A0A327NH38"/>
<comment type="caution">
    <text evidence="2">The sequence shown here is derived from an EMBL/GenBank/DDBJ whole genome shotgun (WGS) entry which is preliminary data.</text>
</comment>
<organism evidence="2 3">
    <name type="scientific">Spirosoma telluris</name>
    <dbReference type="NCBI Taxonomy" id="2183553"/>
    <lineage>
        <taxon>Bacteria</taxon>
        <taxon>Pseudomonadati</taxon>
        <taxon>Bacteroidota</taxon>
        <taxon>Cytophagia</taxon>
        <taxon>Cytophagales</taxon>
        <taxon>Cytophagaceae</taxon>
        <taxon>Spirosoma</taxon>
    </lineage>
</organism>
<evidence type="ECO:0000313" key="3">
    <source>
        <dbReference type="Proteomes" id="UP000249016"/>
    </source>
</evidence>
<sequence>MEDAISRKANVTDFRAACRTIRDAIRDGKQYPIDKDQSESSFKYPTSHSWDTGQMGQESRTFKPTNAETSIAKIQHIESQAINPDYNLGNDESQIELLTVEACTSYPIEWDEPCRPHAKPTIKVHTSSASYFEWQRQNPPFNQLGLASLQ</sequence>
<feature type="region of interest" description="Disordered" evidence="1">
    <location>
        <begin position="29"/>
        <end position="60"/>
    </location>
</feature>
<feature type="compositionally biased region" description="Polar residues" evidence="1">
    <location>
        <begin position="39"/>
        <end position="60"/>
    </location>
</feature>
<keyword evidence="3" id="KW-1185">Reference proteome</keyword>
<proteinExistence type="predicted"/>
<gene>
    <name evidence="2" type="ORF">HMF3257_00340</name>
</gene>
<feature type="compositionally biased region" description="Basic and acidic residues" evidence="1">
    <location>
        <begin position="29"/>
        <end position="38"/>
    </location>
</feature>
<dbReference type="RefSeq" id="WP_111340136.1">
    <property type="nucleotide sequence ID" value="NZ_QLII01000001.1"/>
</dbReference>
<protein>
    <submittedName>
        <fullName evidence="2">Uncharacterized protein</fullName>
    </submittedName>
</protein>
<evidence type="ECO:0000256" key="1">
    <source>
        <dbReference type="SAM" id="MobiDB-lite"/>
    </source>
</evidence>